<evidence type="ECO:0000256" key="5">
    <source>
        <dbReference type="ARBA" id="ARBA00022679"/>
    </source>
</evidence>
<protein>
    <recommendedName>
        <fullName evidence="14">DNA-directed RNA polymerase subunit</fullName>
        <ecNumber evidence="14">2.7.7.6</ecNumber>
    </recommendedName>
</protein>
<dbReference type="InterPro" id="IPR044893">
    <property type="entry name" value="RNA_pol_Rpb1_clamp_domain"/>
</dbReference>
<dbReference type="GO" id="GO:0005736">
    <property type="term" value="C:RNA polymerase I complex"/>
    <property type="evidence" value="ECO:0007669"/>
    <property type="project" value="TreeGrafter"/>
</dbReference>
<evidence type="ECO:0000256" key="13">
    <source>
        <dbReference type="ARBA" id="ARBA00053996"/>
    </source>
</evidence>
<keyword evidence="5 14" id="KW-0808">Transferase</keyword>
<evidence type="ECO:0000256" key="4">
    <source>
        <dbReference type="ARBA" id="ARBA00022478"/>
    </source>
</evidence>
<dbReference type="PANTHER" id="PTHR19376">
    <property type="entry name" value="DNA-DIRECTED RNA POLYMERASE"/>
    <property type="match status" value="1"/>
</dbReference>
<evidence type="ECO:0000256" key="15">
    <source>
        <dbReference type="SAM" id="MobiDB-lite"/>
    </source>
</evidence>
<evidence type="ECO:0000313" key="17">
    <source>
        <dbReference type="EMBL" id="PWN27196.1"/>
    </source>
</evidence>
<dbReference type="InterPro" id="IPR042102">
    <property type="entry name" value="RNA_pol_Rpb1_3_sf"/>
</dbReference>
<dbReference type="InterPro" id="IPR045867">
    <property type="entry name" value="DNA-dir_RpoC_beta_prime"/>
</dbReference>
<dbReference type="InterPro" id="IPR006592">
    <property type="entry name" value="RNA_pol_N"/>
</dbReference>
<dbReference type="GO" id="GO:0003899">
    <property type="term" value="F:DNA-directed RNA polymerase activity"/>
    <property type="evidence" value="ECO:0007669"/>
    <property type="project" value="UniProtKB-EC"/>
</dbReference>
<dbReference type="FunFam" id="3.30.1490.180:FF:000003">
    <property type="entry name" value="DNA-directed RNA polymerase subunit"/>
    <property type="match status" value="1"/>
</dbReference>
<evidence type="ECO:0000256" key="3">
    <source>
        <dbReference type="ARBA" id="ARBA00011251"/>
    </source>
</evidence>
<feature type="domain" description="RNA polymerase N-terminal" evidence="16">
    <location>
        <begin position="383"/>
        <end position="744"/>
    </location>
</feature>
<feature type="region of interest" description="Disordered" evidence="15">
    <location>
        <begin position="1436"/>
        <end position="1512"/>
    </location>
</feature>
<evidence type="ECO:0000259" key="16">
    <source>
        <dbReference type="SMART" id="SM00663"/>
    </source>
</evidence>
<dbReference type="Gene3D" id="6.10.250.2940">
    <property type="match status" value="1"/>
</dbReference>
<dbReference type="InterPro" id="IPR038120">
    <property type="entry name" value="Rpb1_funnel_sf"/>
</dbReference>
<evidence type="ECO:0000256" key="12">
    <source>
        <dbReference type="ARBA" id="ARBA00048552"/>
    </source>
</evidence>
<dbReference type="InterPro" id="IPR007081">
    <property type="entry name" value="RNA_pol_Rpb1_5"/>
</dbReference>
<keyword evidence="7" id="KW-0479">Metal-binding</keyword>
<dbReference type="FunFam" id="1.10.150.390:FF:000005">
    <property type="entry name" value="DNA-directed RNA polymerase subunit"/>
    <property type="match status" value="1"/>
</dbReference>
<dbReference type="Gene3D" id="2.40.40.20">
    <property type="match status" value="1"/>
</dbReference>
<evidence type="ECO:0000313" key="18">
    <source>
        <dbReference type="Proteomes" id="UP000245884"/>
    </source>
</evidence>
<dbReference type="Gene3D" id="4.10.860.120">
    <property type="entry name" value="RNA polymerase II, clamp domain"/>
    <property type="match status" value="1"/>
</dbReference>
<keyword evidence="6 14" id="KW-0548">Nucleotidyltransferase</keyword>
<dbReference type="Pfam" id="PF04997">
    <property type="entry name" value="RNA_pol_Rpb1_1"/>
    <property type="match status" value="1"/>
</dbReference>
<dbReference type="SMART" id="SM00663">
    <property type="entry name" value="RPOLA_N"/>
    <property type="match status" value="1"/>
</dbReference>
<dbReference type="FunFam" id="4.10.860.120:FF:000006">
    <property type="entry name" value="DNA-directed RNA polymerase subunit"/>
    <property type="match status" value="1"/>
</dbReference>
<dbReference type="Pfam" id="PF05000">
    <property type="entry name" value="RNA_pol_Rpb1_4"/>
    <property type="match status" value="1"/>
</dbReference>
<evidence type="ECO:0000256" key="6">
    <source>
        <dbReference type="ARBA" id="ARBA00022695"/>
    </source>
</evidence>
<evidence type="ECO:0000256" key="7">
    <source>
        <dbReference type="ARBA" id="ARBA00022723"/>
    </source>
</evidence>
<comment type="subunit">
    <text evidence="3">Component of the RNA polymerase I (Pol I) complex consisting of at least 13 subunits.</text>
</comment>
<dbReference type="Gene3D" id="3.30.1490.180">
    <property type="entry name" value="RNA polymerase ii"/>
    <property type="match status" value="1"/>
</dbReference>
<dbReference type="Pfam" id="PF04983">
    <property type="entry name" value="RNA_pol_Rpb1_3"/>
    <property type="match status" value="1"/>
</dbReference>
<dbReference type="SUPFAM" id="SSF64484">
    <property type="entry name" value="beta and beta-prime subunits of DNA dependent RNA-polymerase"/>
    <property type="match status" value="1"/>
</dbReference>
<dbReference type="InterPro" id="IPR007066">
    <property type="entry name" value="RNA_pol_Rpb1_3"/>
</dbReference>
<dbReference type="Gene3D" id="1.10.274.100">
    <property type="entry name" value="RNA polymerase Rpb1, domain 3"/>
    <property type="match status" value="1"/>
</dbReference>
<keyword evidence="4 14" id="KW-0240">DNA-directed RNA polymerase</keyword>
<dbReference type="Pfam" id="PF00623">
    <property type="entry name" value="RNA_pol_Rpb1_2"/>
    <property type="match status" value="1"/>
</dbReference>
<evidence type="ECO:0000256" key="11">
    <source>
        <dbReference type="ARBA" id="ARBA00023242"/>
    </source>
</evidence>
<accession>A0A316UPG8</accession>
<keyword evidence="18" id="KW-1185">Reference proteome</keyword>
<dbReference type="FunFam" id="2.40.40.20:FF:000019">
    <property type="entry name" value="DNA-directed RNA polymerase II subunit RPB1"/>
    <property type="match status" value="1"/>
</dbReference>
<dbReference type="PANTHER" id="PTHR19376:SF11">
    <property type="entry name" value="DNA-DIRECTED RNA POLYMERASE I SUBUNIT RPA1"/>
    <property type="match status" value="1"/>
</dbReference>
<dbReference type="Proteomes" id="UP000245884">
    <property type="component" value="Unassembled WGS sequence"/>
</dbReference>
<comment type="catalytic activity">
    <reaction evidence="12 14">
        <text>RNA(n) + a ribonucleoside 5'-triphosphate = RNA(n+1) + diphosphate</text>
        <dbReference type="Rhea" id="RHEA:21248"/>
        <dbReference type="Rhea" id="RHEA-COMP:14527"/>
        <dbReference type="Rhea" id="RHEA-COMP:17342"/>
        <dbReference type="ChEBI" id="CHEBI:33019"/>
        <dbReference type="ChEBI" id="CHEBI:61557"/>
        <dbReference type="ChEBI" id="CHEBI:140395"/>
        <dbReference type="EC" id="2.7.7.6"/>
    </reaction>
</comment>
<evidence type="ECO:0000256" key="2">
    <source>
        <dbReference type="ARBA" id="ARBA00006460"/>
    </source>
</evidence>
<organism evidence="17 18">
    <name type="scientific">Jaminaea rosea</name>
    <dbReference type="NCBI Taxonomy" id="1569628"/>
    <lineage>
        <taxon>Eukaryota</taxon>
        <taxon>Fungi</taxon>
        <taxon>Dikarya</taxon>
        <taxon>Basidiomycota</taxon>
        <taxon>Ustilaginomycotina</taxon>
        <taxon>Exobasidiomycetes</taxon>
        <taxon>Microstromatales</taxon>
        <taxon>Microstromatales incertae sedis</taxon>
        <taxon>Jaminaea</taxon>
    </lineage>
</organism>
<dbReference type="GeneID" id="37031067"/>
<dbReference type="GO" id="GO:0003677">
    <property type="term" value="F:DNA binding"/>
    <property type="evidence" value="ECO:0007669"/>
    <property type="project" value="InterPro"/>
</dbReference>
<dbReference type="EMBL" id="KZ819669">
    <property type="protein sequence ID" value="PWN27196.1"/>
    <property type="molecule type" value="Genomic_DNA"/>
</dbReference>
<gene>
    <name evidence="17" type="ORF">BDZ90DRAFT_280112</name>
</gene>
<dbReference type="Gene3D" id="3.30.70.2850">
    <property type="match status" value="1"/>
</dbReference>
<evidence type="ECO:0000256" key="10">
    <source>
        <dbReference type="ARBA" id="ARBA00023163"/>
    </source>
</evidence>
<keyword evidence="11" id="KW-0539">Nucleus</keyword>
<reference evidence="17 18" key="1">
    <citation type="journal article" date="2018" name="Mol. Biol. Evol.">
        <title>Broad Genomic Sampling Reveals a Smut Pathogenic Ancestry of the Fungal Clade Ustilaginomycotina.</title>
        <authorList>
            <person name="Kijpornyongpan T."/>
            <person name="Mondo S.J."/>
            <person name="Barry K."/>
            <person name="Sandor L."/>
            <person name="Lee J."/>
            <person name="Lipzen A."/>
            <person name="Pangilinan J."/>
            <person name="LaButti K."/>
            <person name="Hainaut M."/>
            <person name="Henrissat B."/>
            <person name="Grigoriev I.V."/>
            <person name="Spatafora J.W."/>
            <person name="Aime M.C."/>
        </authorList>
    </citation>
    <scope>NUCLEOTIDE SEQUENCE [LARGE SCALE GENOMIC DNA]</scope>
    <source>
        <strain evidence="17 18">MCA 5214</strain>
    </source>
</reference>
<feature type="region of interest" description="Disordered" evidence="15">
    <location>
        <begin position="1542"/>
        <end position="1569"/>
    </location>
</feature>
<dbReference type="InterPro" id="IPR000722">
    <property type="entry name" value="RNA_pol_asu"/>
</dbReference>
<dbReference type="Gene3D" id="1.10.132.30">
    <property type="match status" value="1"/>
</dbReference>
<dbReference type="InterPro" id="IPR007083">
    <property type="entry name" value="RNA_pol_Rpb1_4"/>
</dbReference>
<comment type="function">
    <text evidence="13">DNA-dependent RNA polymerase catalyzes the transcription of DNA into RNA using the four ribonucleoside triphosphates as substrates. Largest and catalytic core component of RNA polymerase I which synthesizes ribosomal RNA precursors. Forms the polymerase active center together with the second largest subunit. A single stranded DNA template strand of the promoter is positioned within the central active site cleft of Pol I. A bridging helix emanates from RPA1 and crosses the cleft near the catalytic site and is thought to promote translocation of Pol I by acting as a ratchet that moves the RNA-DNA hybrid through the active site by switching from straight to bent conformations at each step of nucleotide addition.</text>
</comment>
<dbReference type="STRING" id="1569628.A0A316UPG8"/>
<proteinExistence type="inferred from homology"/>
<keyword evidence="10 14" id="KW-0804">Transcription</keyword>
<dbReference type="GO" id="GO:0006351">
    <property type="term" value="P:DNA-templated transcription"/>
    <property type="evidence" value="ECO:0007669"/>
    <property type="project" value="InterPro"/>
</dbReference>
<dbReference type="OrthoDB" id="270392at2759"/>
<evidence type="ECO:0000256" key="14">
    <source>
        <dbReference type="RuleBase" id="RU004279"/>
    </source>
</evidence>
<evidence type="ECO:0000256" key="9">
    <source>
        <dbReference type="ARBA" id="ARBA00022842"/>
    </source>
</evidence>
<comment type="subcellular location">
    <subcellularLocation>
        <location evidence="1">Nucleus</location>
    </subcellularLocation>
</comment>
<dbReference type="Gene3D" id="1.10.150.390">
    <property type="match status" value="1"/>
</dbReference>
<dbReference type="GO" id="GO:0046872">
    <property type="term" value="F:metal ion binding"/>
    <property type="evidence" value="ECO:0007669"/>
    <property type="project" value="UniProtKB-KW"/>
</dbReference>
<sequence length="1813" mass="197939">MDITRPISSTIEGTSFSLLSTKEIRAMSVKQITNPVLLDGTQTPTAGGLYDPAFGPMKKDDICTTCRLNHFQCPGHFGHIELPQPVFHPLFMTHGYNLLRGTCLFCHRFKIPPFQMILYIAKLRLLEYGLVQEADDIGQESLLGQSNFADNENAQLSNAQPNGADAADGDGQIDVQAMADQQLESIDEFRKRIDGIVGTHIYHATRRGVRRGQAHGQLAYAARKAVIAEFLKAVITQRKCRACQAVSPTLRKDGFIKIVEGDLSPKDKALHAVLGITRPDVIGGSSFQDASDAQEHQPIDKAGLKEASKASKVAGGSTRVMPPVECRGNLRRLFERESTICSLIFGRRGVFESGRSDRILGDVTESSSSSTNPFETPNGASADAFFMDVISVAPTRFRPASVMGDSTFENPQNSLLTNILKACIKVRELNAALDELKVKHNALGENGEMDEDEVMRAQKEWGAKRREGFDRLFSAMFQLQVEVNSFIDSSKNPSPESQGRLNPPGVKQALEKKEGLFRKHMMGKRVNFAARSVISPDVNIETNEIGVPPVFAKKLTYPEPVTAANVHLMRQLVINGPDKHPGAVAVRAEDGTETLLGRLTLEQRTALANQLLTPQEGRQAKGAFGGLGASTRTLVANKQVLRHLRDGDILLLNRQPTLHKPSMMAHRAKVLTGERTIRMHYANCNSYNADFDGDEMNMHFPQSQAARAECYNIANTDNQFLVPTSGKPLRGLIQDHVVAAVWMTSKNTLLTRAEYQQLLYGALRTEDDYLPYDRIQTLPPAILRPQPRWTGKQVISTILLNLKPANAAGLNIKSKAKVGGKYWGKAHALEQDVIIEDGELLSGVFDKNQIGASAYGTVHAVFELYGSESAGKLLSIFSRLFTKWLQHSAFTCRMDDLILSSKGDTERRSLLNAGMGDGKTAALDNVGLGDKSKDDPDLEYNLRIRLEEVLRDDSKMAALDAAMMSASNKLASSVIDSCIPNGLAKVFPENNMQMMTVSGAKGSPVNVSQISCLLGAQALEGRRVPTMISGKTLPSFKAFDTSMRAGGFIEGRFLTGIKPQEYYFHCMAGREGLIDTAVKTASSGYLQRCLIKHLEGYKVAYDSSVRNADGSVLQFNYGEDGLDTTRSKYLDQFDFTAQNFTTYVNRYNPKQLAQVFKTEDTEAIKKHLKKALAKPHKYAPVMSQWNPARYLGSMSESFARDVEAWVGKNASGLLKESKKSKNKRKHGDEDGAAAVASTAAKLASSRQPLDPERFKALISVLYLRGLVDPGESVGLLAAQGVGEPSTQMTLNTFHFAGHGAANVTLGIPRLREIVMTASQNIRTPIMKLPVLDSITDEQMRTFCKDGSRLLLSQVVENAVVTEKMSGKSLETGWKRQKTYEVRLNLFPMAECSEEYNVKLEGIFAALEATFVPILEQEIVKELKRLRKDRVRQQAAIGRGETFNDTPAAQQDDEAAAGDGDAAQGKKGSASAASAKAQASNRAAQDSDSDDEPEDEDEANNDGDADDAKRKRKAGAFASYEDVADSDDDEGRPDTAESIEAAFANSGKENTNGHSMRDGDDSDSEEEGDAMPTDIADRVANLEAGLQESSKFVTSFRFDSKKGSWASLSLQLGSNEDKLLLMNVVERACRLSVVHEIPRISRILIPPAEPGVTERSFTAEGINLRGIWDFAHGVVDLDRLYTNDVGALLHTYGVEAARAAIVAEMSGIFGTYGIDVSMRHLYLIADYQTCDGGFRPFSRGGIANNESPLLKASFEMTMAFLGQAALHGESDEMNGPSANLVVGRPVPVGTGSMQVRLPLPQAATAPMPQVAAAA</sequence>
<dbReference type="InterPro" id="IPR015699">
    <property type="entry name" value="DNA-dir_RNA_pol1_lsu_N"/>
</dbReference>
<feature type="compositionally biased region" description="Acidic residues" evidence="15">
    <location>
        <begin position="1559"/>
        <end position="1568"/>
    </location>
</feature>
<dbReference type="CDD" id="cd01435">
    <property type="entry name" value="RNAP_I_RPA1_N"/>
    <property type="match status" value="1"/>
</dbReference>
<feature type="compositionally biased region" description="Acidic residues" evidence="15">
    <location>
        <begin position="1486"/>
        <end position="1504"/>
    </location>
</feature>
<evidence type="ECO:0000256" key="8">
    <source>
        <dbReference type="ARBA" id="ARBA00022833"/>
    </source>
</evidence>
<dbReference type="RefSeq" id="XP_025361808.1">
    <property type="nucleotide sequence ID" value="XM_025509244.1"/>
</dbReference>
<dbReference type="Pfam" id="PF04998">
    <property type="entry name" value="RNA_pol_Rpb1_5"/>
    <property type="match status" value="1"/>
</dbReference>
<keyword evidence="9" id="KW-0460">Magnesium</keyword>
<name>A0A316UPG8_9BASI</name>
<evidence type="ECO:0000256" key="1">
    <source>
        <dbReference type="ARBA" id="ARBA00004123"/>
    </source>
</evidence>
<dbReference type="FunFam" id="1.10.274.100:FF:000006">
    <property type="entry name" value="DNA-directed RNA polymerase subunit"/>
    <property type="match status" value="1"/>
</dbReference>
<dbReference type="Gene3D" id="1.10.357.120">
    <property type="match status" value="1"/>
</dbReference>
<feature type="compositionally biased region" description="Low complexity" evidence="15">
    <location>
        <begin position="1456"/>
        <end position="1485"/>
    </location>
</feature>
<comment type="similarity">
    <text evidence="2 14">Belongs to the RNA polymerase beta' chain family.</text>
</comment>
<keyword evidence="8" id="KW-0862">Zinc</keyword>
<dbReference type="EC" id="2.7.7.6" evidence="14"/>
<dbReference type="InterPro" id="IPR007080">
    <property type="entry name" value="RNA_pol_Rpb1_1"/>
</dbReference>